<evidence type="ECO:0000313" key="2">
    <source>
        <dbReference type="EMBL" id="GHI25111.1"/>
    </source>
</evidence>
<gene>
    <name evidence="2" type="ORF">Shyd_64820</name>
</gene>
<accession>A0ABQ3PJB3</accession>
<dbReference type="Pfam" id="PF01814">
    <property type="entry name" value="Hemerythrin"/>
    <property type="match status" value="1"/>
</dbReference>
<comment type="caution">
    <text evidence="2">The sequence shown here is derived from an EMBL/GenBank/DDBJ whole genome shotgun (WGS) entry which is preliminary data.</text>
</comment>
<dbReference type="InterPro" id="IPR012312">
    <property type="entry name" value="Hemerythrin-like"/>
</dbReference>
<reference evidence="2" key="1">
    <citation type="submission" date="2024-05" db="EMBL/GenBank/DDBJ databases">
        <title>Whole genome shotgun sequence of Streptomyces hydrogenans NBRC 13475.</title>
        <authorList>
            <person name="Komaki H."/>
            <person name="Tamura T."/>
        </authorList>
    </citation>
    <scope>NUCLEOTIDE SEQUENCE</scope>
    <source>
        <strain evidence="2">NBRC 13475</strain>
    </source>
</reference>
<name>A0ABQ3PJB3_9ACTN</name>
<dbReference type="Gene3D" id="1.20.120.520">
    <property type="entry name" value="nmb1532 protein domain like"/>
    <property type="match status" value="1"/>
</dbReference>
<organism evidence="2 3">
    <name type="scientific">Streptomyces hydrogenans</name>
    <dbReference type="NCBI Taxonomy" id="1873719"/>
    <lineage>
        <taxon>Bacteria</taxon>
        <taxon>Bacillati</taxon>
        <taxon>Actinomycetota</taxon>
        <taxon>Actinomycetes</taxon>
        <taxon>Kitasatosporales</taxon>
        <taxon>Streptomycetaceae</taxon>
        <taxon>Streptomyces</taxon>
    </lineage>
</organism>
<feature type="domain" description="Hemerythrin-like" evidence="1">
    <location>
        <begin position="20"/>
        <end position="155"/>
    </location>
</feature>
<dbReference type="CDD" id="cd12108">
    <property type="entry name" value="Hr-like"/>
    <property type="match status" value="1"/>
</dbReference>
<evidence type="ECO:0000259" key="1">
    <source>
        <dbReference type="Pfam" id="PF01814"/>
    </source>
</evidence>
<keyword evidence="3" id="KW-1185">Reference proteome</keyword>
<protein>
    <recommendedName>
        <fullName evidence="1">Hemerythrin-like domain-containing protein</fullName>
    </recommendedName>
</protein>
<evidence type="ECO:0000313" key="3">
    <source>
        <dbReference type="Proteomes" id="UP001052739"/>
    </source>
</evidence>
<sequence length="175" mass="19228">MRTMATTSEPADRLTAFGNQLVDVHLWLREELARLRSGLDTFLSGAGDRPRELRAHCLAFCSALTRHHTAEDGGVFPALAEAHPELRPVLDELARDHVQVEEILVRLQALLDGLPAAPDAPLGTEEARRVRGELDGLIALVESHFTYEEKKLVAALNGLAVPLPEDFALRDLTGR</sequence>
<proteinExistence type="predicted"/>
<dbReference type="Proteomes" id="UP001052739">
    <property type="component" value="Unassembled WGS sequence"/>
</dbReference>
<dbReference type="EMBL" id="BNDW01000068">
    <property type="protein sequence ID" value="GHI25111.1"/>
    <property type="molecule type" value="Genomic_DNA"/>
</dbReference>